<dbReference type="Proteomes" id="UP000482960">
    <property type="component" value="Unassembled WGS sequence"/>
</dbReference>
<gene>
    <name evidence="2" type="ORF">Prum_068970</name>
</gene>
<dbReference type="InterPro" id="IPR036551">
    <property type="entry name" value="Flavin_trans-like"/>
</dbReference>
<proteinExistence type="predicted"/>
<comment type="caution">
    <text evidence="2">The sequence shown here is derived from an EMBL/GenBank/DDBJ whole genome shotgun (WGS) entry which is preliminary data.</text>
</comment>
<accession>A0A6V8LKT3</accession>
<organism evidence="2 3">
    <name type="scientific">Phytohabitans rumicis</name>
    <dbReference type="NCBI Taxonomy" id="1076125"/>
    <lineage>
        <taxon>Bacteria</taxon>
        <taxon>Bacillati</taxon>
        <taxon>Actinomycetota</taxon>
        <taxon>Actinomycetes</taxon>
        <taxon>Micromonosporales</taxon>
        <taxon>Micromonosporaceae</taxon>
    </lineage>
</organism>
<protein>
    <submittedName>
        <fullName evidence="2">Flavoprotein</fullName>
    </submittedName>
</protein>
<feature type="domain" description="Flavoprotein" evidence="1">
    <location>
        <begin position="14"/>
        <end position="151"/>
    </location>
</feature>
<reference evidence="2 3" key="1">
    <citation type="submission" date="2020-03" db="EMBL/GenBank/DDBJ databases">
        <title>Whole genome shotgun sequence of Phytohabitans rumicis NBRC 108638.</title>
        <authorList>
            <person name="Komaki H."/>
            <person name="Tamura T."/>
        </authorList>
    </citation>
    <scope>NUCLEOTIDE SEQUENCE [LARGE SCALE GENOMIC DNA]</scope>
    <source>
        <strain evidence="2 3">NBRC 108638</strain>
    </source>
</reference>
<sequence length="178" mass="19128">MGSTPHRPDRVLYLVVCAAPPARAIGELVDLLQQNGWTVCVIATPEAVSWIDPQALAEQTSHPVRSTHRRPDDPDVLPPADALAVVPATFNTINKWAAGISDTFALGILNEALGLGMPVVVAPYAKPPLAAHGAFQRSLEFLRDSGATLTPTEAIRPHQPDEPFRWSAVLPLLTRPAQ</sequence>
<evidence type="ECO:0000313" key="2">
    <source>
        <dbReference type="EMBL" id="GFJ93255.1"/>
    </source>
</evidence>
<dbReference type="RefSeq" id="WP_173079925.1">
    <property type="nucleotide sequence ID" value="NZ_BAABJB010000053.1"/>
</dbReference>
<reference evidence="2 3" key="2">
    <citation type="submission" date="2020-03" db="EMBL/GenBank/DDBJ databases">
        <authorList>
            <person name="Ichikawa N."/>
            <person name="Kimura A."/>
            <person name="Kitahashi Y."/>
            <person name="Uohara A."/>
        </authorList>
    </citation>
    <scope>NUCLEOTIDE SEQUENCE [LARGE SCALE GENOMIC DNA]</scope>
    <source>
        <strain evidence="2 3">NBRC 108638</strain>
    </source>
</reference>
<keyword evidence="3" id="KW-1185">Reference proteome</keyword>
<evidence type="ECO:0000259" key="1">
    <source>
        <dbReference type="Pfam" id="PF02441"/>
    </source>
</evidence>
<dbReference type="InterPro" id="IPR003382">
    <property type="entry name" value="Flavoprotein"/>
</dbReference>
<dbReference type="GO" id="GO:0003824">
    <property type="term" value="F:catalytic activity"/>
    <property type="evidence" value="ECO:0007669"/>
    <property type="project" value="InterPro"/>
</dbReference>
<dbReference type="EMBL" id="BLPG01000001">
    <property type="protein sequence ID" value="GFJ93255.1"/>
    <property type="molecule type" value="Genomic_DNA"/>
</dbReference>
<dbReference type="AlphaFoldDB" id="A0A6V8LKT3"/>
<dbReference type="Gene3D" id="3.40.50.1950">
    <property type="entry name" value="Flavin prenyltransferase-like"/>
    <property type="match status" value="1"/>
</dbReference>
<dbReference type="Pfam" id="PF02441">
    <property type="entry name" value="Flavoprotein"/>
    <property type="match status" value="1"/>
</dbReference>
<dbReference type="SUPFAM" id="SSF52507">
    <property type="entry name" value="Homo-oligomeric flavin-containing Cys decarboxylases, HFCD"/>
    <property type="match status" value="1"/>
</dbReference>
<name>A0A6V8LKT3_9ACTN</name>
<evidence type="ECO:0000313" key="3">
    <source>
        <dbReference type="Proteomes" id="UP000482960"/>
    </source>
</evidence>